<dbReference type="EMBL" id="JAHRHJ020000008">
    <property type="protein sequence ID" value="KAH9304045.1"/>
    <property type="molecule type" value="Genomic_DNA"/>
</dbReference>
<gene>
    <name evidence="1" type="ORF">KI387_008449</name>
</gene>
<sequence>TVSLPPRGHFIGYSLNATAACLHVFPLLYRCCLPLCLRSFFHRTSLDLSAAEPAKEESSHRSDGLF</sequence>
<name>A0AA38FIN0_TAXCH</name>
<protein>
    <submittedName>
        <fullName evidence="1">Uncharacterized protein</fullName>
    </submittedName>
</protein>
<feature type="non-terminal residue" evidence="1">
    <location>
        <position position="66"/>
    </location>
</feature>
<organism evidence="1 2">
    <name type="scientific">Taxus chinensis</name>
    <name type="common">Chinese yew</name>
    <name type="synonym">Taxus wallichiana var. chinensis</name>
    <dbReference type="NCBI Taxonomy" id="29808"/>
    <lineage>
        <taxon>Eukaryota</taxon>
        <taxon>Viridiplantae</taxon>
        <taxon>Streptophyta</taxon>
        <taxon>Embryophyta</taxon>
        <taxon>Tracheophyta</taxon>
        <taxon>Spermatophyta</taxon>
        <taxon>Pinopsida</taxon>
        <taxon>Pinidae</taxon>
        <taxon>Conifers II</taxon>
        <taxon>Cupressales</taxon>
        <taxon>Taxaceae</taxon>
        <taxon>Taxus</taxon>
    </lineage>
</organism>
<reference evidence="1 2" key="1">
    <citation type="journal article" date="2021" name="Nat. Plants">
        <title>The Taxus genome provides insights into paclitaxel biosynthesis.</title>
        <authorList>
            <person name="Xiong X."/>
            <person name="Gou J."/>
            <person name="Liao Q."/>
            <person name="Li Y."/>
            <person name="Zhou Q."/>
            <person name="Bi G."/>
            <person name="Li C."/>
            <person name="Du R."/>
            <person name="Wang X."/>
            <person name="Sun T."/>
            <person name="Guo L."/>
            <person name="Liang H."/>
            <person name="Lu P."/>
            <person name="Wu Y."/>
            <person name="Zhang Z."/>
            <person name="Ro D.K."/>
            <person name="Shang Y."/>
            <person name="Huang S."/>
            <person name="Yan J."/>
        </authorList>
    </citation>
    <scope>NUCLEOTIDE SEQUENCE [LARGE SCALE GENOMIC DNA]</scope>
    <source>
        <strain evidence="1">Ta-2019</strain>
    </source>
</reference>
<accession>A0AA38FIN0</accession>
<proteinExistence type="predicted"/>
<evidence type="ECO:0000313" key="2">
    <source>
        <dbReference type="Proteomes" id="UP000824469"/>
    </source>
</evidence>
<keyword evidence="2" id="KW-1185">Reference proteome</keyword>
<dbReference type="Proteomes" id="UP000824469">
    <property type="component" value="Unassembled WGS sequence"/>
</dbReference>
<feature type="non-terminal residue" evidence="1">
    <location>
        <position position="1"/>
    </location>
</feature>
<evidence type="ECO:0000313" key="1">
    <source>
        <dbReference type="EMBL" id="KAH9304045.1"/>
    </source>
</evidence>
<dbReference type="AlphaFoldDB" id="A0AA38FIN0"/>
<comment type="caution">
    <text evidence="1">The sequence shown here is derived from an EMBL/GenBank/DDBJ whole genome shotgun (WGS) entry which is preliminary data.</text>
</comment>